<dbReference type="Proteomes" id="UP000694232">
    <property type="component" value="Chromosome 2"/>
</dbReference>
<gene>
    <name evidence="2" type="ORF">KNV97_05800</name>
</gene>
<organism evidence="2 3">
    <name type="scientific">Vibrio ostreae</name>
    <dbReference type="NCBI Taxonomy" id="2841925"/>
    <lineage>
        <taxon>Bacteria</taxon>
        <taxon>Pseudomonadati</taxon>
        <taxon>Pseudomonadota</taxon>
        <taxon>Gammaproteobacteria</taxon>
        <taxon>Vibrionales</taxon>
        <taxon>Vibrionaceae</taxon>
        <taxon>Vibrio</taxon>
    </lineage>
</organism>
<keyword evidence="3" id="KW-1185">Reference proteome</keyword>
<proteinExistence type="predicted"/>
<dbReference type="RefSeq" id="WP_218561763.1">
    <property type="nucleotide sequence ID" value="NZ_CP076642.1"/>
</dbReference>
<dbReference type="EMBL" id="CP076642">
    <property type="protein sequence ID" value="QXO15912.1"/>
    <property type="molecule type" value="Genomic_DNA"/>
</dbReference>
<dbReference type="InterPro" id="IPR018676">
    <property type="entry name" value="DUF2149"/>
</dbReference>
<evidence type="ECO:0000313" key="3">
    <source>
        <dbReference type="Proteomes" id="UP000694232"/>
    </source>
</evidence>
<keyword evidence="1" id="KW-0812">Transmembrane</keyword>
<evidence type="ECO:0000313" key="2">
    <source>
        <dbReference type="EMBL" id="QXO15912.1"/>
    </source>
</evidence>
<dbReference type="AlphaFoldDB" id="A0A975U7Q7"/>
<keyword evidence="1" id="KW-1133">Transmembrane helix</keyword>
<dbReference type="KEGG" id="vos:KNV97_05800"/>
<accession>A0A975U7Q7</accession>
<name>A0A975U7Q7_9VIBR</name>
<evidence type="ECO:0000256" key="1">
    <source>
        <dbReference type="SAM" id="Phobius"/>
    </source>
</evidence>
<keyword evidence="1" id="KW-0472">Membrane</keyword>
<sequence length="106" mass="11818">MNQPKHHPRPWERRRFAEQDVDPLSGFANLMDVMLVFALGLMVALISQSQSLQQHFGLETVSVTTSEELIDMPESMQGSGTDQDGMESVGKVYRDARTGKLILIGN</sequence>
<reference evidence="2" key="1">
    <citation type="submission" date="2021-06" db="EMBL/GenBank/DDBJ databases">
        <title>Vibrio nov. sp., novel gut bacterium isolated from Yellow Sea oyster.</title>
        <authorList>
            <person name="Muhammad N."/>
            <person name="Nguyen T.H."/>
            <person name="Lee Y.-J."/>
            <person name="Ko J."/>
            <person name="Kim S.-G."/>
        </authorList>
    </citation>
    <scope>NUCLEOTIDE SEQUENCE</scope>
    <source>
        <strain evidence="2">OG9-811</strain>
    </source>
</reference>
<feature type="transmembrane region" description="Helical" evidence="1">
    <location>
        <begin position="26"/>
        <end position="46"/>
    </location>
</feature>
<dbReference type="Pfam" id="PF09919">
    <property type="entry name" value="DUF2149"/>
    <property type="match status" value="1"/>
</dbReference>
<protein>
    <submittedName>
        <fullName evidence="2">DUF2149 domain-containing protein</fullName>
    </submittedName>
</protein>